<keyword evidence="1" id="KW-0472">Membrane</keyword>
<dbReference type="EMBL" id="PNCK01000027">
    <property type="protein sequence ID" value="TMP43746.1"/>
    <property type="molecule type" value="Genomic_DNA"/>
</dbReference>
<evidence type="ECO:0000313" key="3">
    <source>
        <dbReference type="EMBL" id="TMP55297.1"/>
    </source>
</evidence>
<gene>
    <name evidence="3" type="ORF">CWB96_17375</name>
    <name evidence="2" type="ORF">CWB97_07770</name>
</gene>
<comment type="caution">
    <text evidence="3">The sequence shown here is derived from an EMBL/GenBank/DDBJ whole genome shotgun (WGS) entry which is preliminary data.</text>
</comment>
<proteinExistence type="predicted"/>
<evidence type="ECO:0000313" key="2">
    <source>
        <dbReference type="EMBL" id="TMP43746.1"/>
    </source>
</evidence>
<evidence type="ECO:0000313" key="5">
    <source>
        <dbReference type="Proteomes" id="UP000307706"/>
    </source>
</evidence>
<dbReference type="Proteomes" id="UP000307706">
    <property type="component" value="Unassembled WGS sequence"/>
</dbReference>
<organism evidence="3 5">
    <name type="scientific">Pseudoalteromonas citrea</name>
    <dbReference type="NCBI Taxonomy" id="43655"/>
    <lineage>
        <taxon>Bacteria</taxon>
        <taxon>Pseudomonadati</taxon>
        <taxon>Pseudomonadota</taxon>
        <taxon>Gammaproteobacteria</taxon>
        <taxon>Alteromonadales</taxon>
        <taxon>Pseudoalteromonadaceae</taxon>
        <taxon>Pseudoalteromonas</taxon>
    </lineage>
</organism>
<dbReference type="Proteomes" id="UP000305730">
    <property type="component" value="Unassembled WGS sequence"/>
</dbReference>
<evidence type="ECO:0000313" key="4">
    <source>
        <dbReference type="Proteomes" id="UP000305730"/>
    </source>
</evidence>
<keyword evidence="1" id="KW-1133">Transmembrane helix</keyword>
<dbReference type="EMBL" id="PNCL01000103">
    <property type="protein sequence ID" value="TMP55297.1"/>
    <property type="molecule type" value="Genomic_DNA"/>
</dbReference>
<accession>A0A5S3XM97</accession>
<keyword evidence="1" id="KW-0812">Transmembrane</keyword>
<reference evidence="4 5" key="2">
    <citation type="submission" date="2019-06" db="EMBL/GenBank/DDBJ databases">
        <title>Co-occurence of chitin degradation, pigmentation and bioactivity in marine Pseudoalteromonas.</title>
        <authorList>
            <person name="Sonnenschein E.C."/>
            <person name="Bech P.K."/>
        </authorList>
    </citation>
    <scope>NUCLEOTIDE SEQUENCE [LARGE SCALE GENOMIC DNA]</scope>
    <source>
        <strain evidence="5">S2231</strain>
        <strain evidence="4">S2233</strain>
    </source>
</reference>
<dbReference type="AlphaFoldDB" id="A0A5S3XM97"/>
<reference evidence="4 5" key="1">
    <citation type="submission" date="2017-12" db="EMBL/GenBank/DDBJ databases">
        <authorList>
            <person name="Paulsen S."/>
            <person name="Gram L.K."/>
        </authorList>
    </citation>
    <scope>NUCLEOTIDE SEQUENCE [LARGE SCALE GENOMIC DNA]</scope>
    <source>
        <strain evidence="3 5">S2231</strain>
        <strain evidence="2 4">S2233</strain>
    </source>
</reference>
<dbReference type="OrthoDB" id="6315748at2"/>
<sequence>MSYYMLLLLLTFALFGMSATYFARFIYCYWVKREVRPIYIWRAGGCALLIVLISFVGQLFV</sequence>
<evidence type="ECO:0000256" key="1">
    <source>
        <dbReference type="SAM" id="Phobius"/>
    </source>
</evidence>
<reference evidence="3" key="3">
    <citation type="submission" date="2019-09" db="EMBL/GenBank/DDBJ databases">
        <title>Co-occurence of chitin degradation, pigmentation and bioactivity in marine Pseudoalteromonas.</title>
        <authorList>
            <person name="Sonnenschein E.C."/>
            <person name="Bech P.K."/>
        </authorList>
    </citation>
    <scope>NUCLEOTIDE SEQUENCE</scope>
    <source>
        <strain evidence="3">S2231</strain>
        <strain evidence="2">S2233</strain>
    </source>
</reference>
<feature type="transmembrane region" description="Helical" evidence="1">
    <location>
        <begin position="38"/>
        <end position="60"/>
    </location>
</feature>
<name>A0A5S3XM97_9GAMM</name>
<protein>
    <submittedName>
        <fullName evidence="3">Uncharacterized protein</fullName>
    </submittedName>
</protein>
<keyword evidence="4" id="KW-1185">Reference proteome</keyword>